<keyword evidence="3" id="KW-1185">Reference proteome</keyword>
<dbReference type="SUPFAM" id="SSF52540">
    <property type="entry name" value="P-loop containing nucleoside triphosphate hydrolases"/>
    <property type="match status" value="1"/>
</dbReference>
<dbReference type="PANTHER" id="PTHR13696">
    <property type="entry name" value="P-LOOP CONTAINING NUCLEOSIDE TRIPHOSPHATE HYDROLASE"/>
    <property type="match status" value="1"/>
</dbReference>
<organism evidence="2 3">
    <name type="scientific">Methylophaga frappieri (strain ATCC BAA-2434 / DSM 25690 / JAM7)</name>
    <dbReference type="NCBI Taxonomy" id="754477"/>
    <lineage>
        <taxon>Bacteria</taxon>
        <taxon>Pseudomonadati</taxon>
        <taxon>Pseudomonadota</taxon>
        <taxon>Gammaproteobacteria</taxon>
        <taxon>Thiotrichales</taxon>
        <taxon>Piscirickettsiaceae</taxon>
        <taxon>Methylophaga</taxon>
    </lineage>
</organism>
<reference evidence="2 3" key="1">
    <citation type="journal article" date="2012" name="J. Bacteriol.">
        <title>Complete genome sequences of Methylophaga sp. strain JAM1 and Methylophaga sp. strain JAM7.</title>
        <authorList>
            <person name="Villeneuve C."/>
            <person name="Martineau C."/>
            <person name="Mauffrey F."/>
            <person name="Villemur R."/>
        </authorList>
    </citation>
    <scope>NUCLEOTIDE SEQUENCE [LARGE SCALE GENOMIC DNA]</scope>
    <source>
        <strain evidence="2 3">JAM7</strain>
    </source>
</reference>
<evidence type="ECO:0000259" key="1">
    <source>
        <dbReference type="Pfam" id="PF13614"/>
    </source>
</evidence>
<dbReference type="PATRIC" id="fig|754477.3.peg.2324"/>
<feature type="domain" description="AAA" evidence="1">
    <location>
        <begin position="6"/>
        <end position="177"/>
    </location>
</feature>
<protein>
    <submittedName>
        <fullName evidence="2">Cobyrinic acid a,c-diamide synthase</fullName>
    </submittedName>
</protein>
<dbReference type="AlphaFoldDB" id="I1YKP8"/>
<accession>I1YKP8</accession>
<dbReference type="KEGG" id="mec:Q7C_2357"/>
<dbReference type="InterPro" id="IPR027417">
    <property type="entry name" value="P-loop_NTPase"/>
</dbReference>
<sequence>MTNVSRVIAVMNQTHDVGKTFITANLADALHRQGKSVLVLDMDPQADLTRSFDVPSSQFGVSAWLRGERSFEQVSRSLRDGLTLIPADTALTQFDQQTETKRQFGNRLSTLLPHYAGQYDLVLLDCAAISGLLGSNAVLAASDMLLPVTGDATALQGMLDMLPVIRRVSLHRHKALRVWLCLNRLPRGSDYADKLTAMMRSYFPKRLLQTVIYEADTAQTTVYQSLAQDLLAGRTA</sequence>
<dbReference type="CDD" id="cd02042">
    <property type="entry name" value="ParAB_family"/>
    <property type="match status" value="1"/>
</dbReference>
<evidence type="ECO:0000313" key="2">
    <source>
        <dbReference type="EMBL" id="AFJ03491.1"/>
    </source>
</evidence>
<dbReference type="STRING" id="754477.Q7C_2357"/>
<dbReference type="eggNOG" id="COG1192">
    <property type="taxonomic scope" value="Bacteria"/>
</dbReference>
<dbReference type="EMBL" id="CP003380">
    <property type="protein sequence ID" value="AFJ03491.1"/>
    <property type="molecule type" value="Genomic_DNA"/>
</dbReference>
<dbReference type="Pfam" id="PF13614">
    <property type="entry name" value="AAA_31"/>
    <property type="match status" value="1"/>
</dbReference>
<dbReference type="OrthoDB" id="9799330at2"/>
<dbReference type="RefSeq" id="WP_014704910.1">
    <property type="nucleotide sequence ID" value="NC_017856.1"/>
</dbReference>
<dbReference type="InterPro" id="IPR025669">
    <property type="entry name" value="AAA_dom"/>
</dbReference>
<evidence type="ECO:0000313" key="3">
    <source>
        <dbReference type="Proteomes" id="UP000009145"/>
    </source>
</evidence>
<proteinExistence type="predicted"/>
<dbReference type="Gene3D" id="3.40.50.300">
    <property type="entry name" value="P-loop containing nucleotide triphosphate hydrolases"/>
    <property type="match status" value="1"/>
</dbReference>
<dbReference type="Proteomes" id="UP000009145">
    <property type="component" value="Chromosome"/>
</dbReference>
<dbReference type="InterPro" id="IPR050678">
    <property type="entry name" value="DNA_Partitioning_ATPase"/>
</dbReference>
<gene>
    <name evidence="2" type="ordered locus">Q7C_2357</name>
</gene>
<dbReference type="PANTHER" id="PTHR13696:SF52">
    <property type="entry name" value="PARA FAMILY PROTEIN CT_582"/>
    <property type="match status" value="1"/>
</dbReference>
<name>I1YKP8_METFJ</name>
<dbReference type="HOGENOM" id="CLU_037612_1_4_6"/>